<feature type="non-terminal residue" evidence="2">
    <location>
        <position position="1"/>
    </location>
</feature>
<dbReference type="InterPro" id="IPR012337">
    <property type="entry name" value="RNaseH-like_sf"/>
</dbReference>
<dbReference type="Gene3D" id="3.30.420.10">
    <property type="entry name" value="Ribonuclease H-like superfamily/Ribonuclease H"/>
    <property type="match status" value="1"/>
</dbReference>
<dbReference type="PANTHER" id="PTHR47649">
    <property type="entry name" value="RIBONUCLEASE D"/>
    <property type="match status" value="1"/>
</dbReference>
<dbReference type="Gene3D" id="1.10.150.80">
    <property type="entry name" value="HRDC domain"/>
    <property type="match status" value="1"/>
</dbReference>
<feature type="non-terminal residue" evidence="2">
    <location>
        <position position="239"/>
    </location>
</feature>
<dbReference type="SMART" id="SM00474">
    <property type="entry name" value="35EXOc"/>
    <property type="match status" value="1"/>
</dbReference>
<organism evidence="2">
    <name type="scientific">marine metagenome</name>
    <dbReference type="NCBI Taxonomy" id="408172"/>
    <lineage>
        <taxon>unclassified sequences</taxon>
        <taxon>metagenomes</taxon>
        <taxon>ecological metagenomes</taxon>
    </lineage>
</organism>
<protein>
    <recommendedName>
        <fullName evidence="1">3'-5' exonuclease domain-containing protein</fullName>
    </recommendedName>
</protein>
<sequence length="239" mass="27612">MKKTKNSPNLSDTQESINSFASSVSNTDRIGVDTEFIRTKTFFPKLCLLQISSEQHSTCIDLLKKNDLTLIWKEIFNPSKLKILHSARQDLEIFYLINKKIPPNIFDTQIAASLLGYSSQVGIKQLLEQELNIEINKTETRSDWSKRPLDAKQIQYAIEDVKHLVSLHSVLRKKLIDEGRYDWVLEDSSKIMSNPEDFFNPHQSWKRISGIKNLSPKNQNLAVKLAIWREKKAMEIDLP</sequence>
<dbReference type="GO" id="GO:0006139">
    <property type="term" value="P:nucleobase-containing compound metabolic process"/>
    <property type="evidence" value="ECO:0007669"/>
    <property type="project" value="InterPro"/>
</dbReference>
<gene>
    <name evidence="2" type="ORF">METZ01_LOCUS30830</name>
</gene>
<dbReference type="InterPro" id="IPR036397">
    <property type="entry name" value="RNaseH_sf"/>
</dbReference>
<proteinExistence type="predicted"/>
<evidence type="ECO:0000259" key="1">
    <source>
        <dbReference type="SMART" id="SM00474"/>
    </source>
</evidence>
<dbReference type="CDD" id="cd06142">
    <property type="entry name" value="RNaseD_exo"/>
    <property type="match status" value="1"/>
</dbReference>
<dbReference type="InterPro" id="IPR051086">
    <property type="entry name" value="RNase_D-like"/>
</dbReference>
<name>A0A381QFA0_9ZZZZ</name>
<dbReference type="InterPro" id="IPR044876">
    <property type="entry name" value="HRDC_dom_sf"/>
</dbReference>
<dbReference type="EMBL" id="UINC01001337">
    <property type="protein sequence ID" value="SUZ77976.1"/>
    <property type="molecule type" value="Genomic_DNA"/>
</dbReference>
<dbReference type="GO" id="GO:0003676">
    <property type="term" value="F:nucleic acid binding"/>
    <property type="evidence" value="ECO:0007669"/>
    <property type="project" value="InterPro"/>
</dbReference>
<reference evidence="2" key="1">
    <citation type="submission" date="2018-05" db="EMBL/GenBank/DDBJ databases">
        <authorList>
            <person name="Lanie J.A."/>
            <person name="Ng W.-L."/>
            <person name="Kazmierczak K.M."/>
            <person name="Andrzejewski T.M."/>
            <person name="Davidsen T.M."/>
            <person name="Wayne K.J."/>
            <person name="Tettelin H."/>
            <person name="Glass J.I."/>
            <person name="Rusch D."/>
            <person name="Podicherti R."/>
            <person name="Tsui H.-C.T."/>
            <person name="Winkler M.E."/>
        </authorList>
    </citation>
    <scope>NUCLEOTIDE SEQUENCE</scope>
</reference>
<dbReference type="GO" id="GO:0008408">
    <property type="term" value="F:3'-5' exonuclease activity"/>
    <property type="evidence" value="ECO:0007669"/>
    <property type="project" value="InterPro"/>
</dbReference>
<dbReference type="InterPro" id="IPR002562">
    <property type="entry name" value="3'-5'_exonuclease_dom"/>
</dbReference>
<dbReference type="SUPFAM" id="SSF53098">
    <property type="entry name" value="Ribonuclease H-like"/>
    <property type="match status" value="1"/>
</dbReference>
<feature type="domain" description="3'-5' exonuclease" evidence="1">
    <location>
        <begin position="8"/>
        <end position="176"/>
    </location>
</feature>
<dbReference type="Pfam" id="PF01612">
    <property type="entry name" value="DNA_pol_A_exo1"/>
    <property type="match status" value="1"/>
</dbReference>
<accession>A0A381QFA0</accession>
<dbReference type="AlphaFoldDB" id="A0A381QFA0"/>
<evidence type="ECO:0000313" key="2">
    <source>
        <dbReference type="EMBL" id="SUZ77976.1"/>
    </source>
</evidence>
<dbReference type="PANTHER" id="PTHR47649:SF1">
    <property type="entry name" value="RIBONUCLEASE D"/>
    <property type="match status" value="1"/>
</dbReference>